<reference evidence="2" key="1">
    <citation type="journal article" date="2011" name="Nature">
        <title>Genome sequence and analysis of the tuber crop potato.</title>
        <authorList>
            <consortium name="The Potato Genome Sequencing Consortium"/>
        </authorList>
    </citation>
    <scope>NUCLEOTIDE SEQUENCE [LARGE SCALE GENOMIC DNA]</scope>
    <source>
        <strain evidence="2">cv. DM1-3 516 R44</strain>
    </source>
</reference>
<dbReference type="AlphaFoldDB" id="M1D7R7"/>
<keyword evidence="2" id="KW-1185">Reference proteome</keyword>
<dbReference type="InParanoid" id="M1D7R7"/>
<proteinExistence type="predicted"/>
<sequence length="57" mass="6845">MHTETTNKRILKCKLLEQNERERKILPSLEQELRQRLESSTSTSNFIFAELRRILTN</sequence>
<dbReference type="HOGENOM" id="CLU_3000166_0_0_1"/>
<name>M1D7R7_SOLTU</name>
<dbReference type="Proteomes" id="UP000011115">
    <property type="component" value="Unassembled WGS sequence"/>
</dbReference>
<dbReference type="PaxDb" id="4113-PGSC0003DMT400084327"/>
<reference evidence="1" key="2">
    <citation type="submission" date="2015-06" db="UniProtKB">
        <authorList>
            <consortium name="EnsemblPlants"/>
        </authorList>
    </citation>
    <scope>IDENTIFICATION</scope>
    <source>
        <strain evidence="1">DM1-3 516 R44</strain>
    </source>
</reference>
<dbReference type="EnsemblPlants" id="PGSC0003DMT400084327">
    <property type="protein sequence ID" value="PGSC0003DMT400084327"/>
    <property type="gene ID" value="PGSC0003DMG400033941"/>
</dbReference>
<evidence type="ECO:0000313" key="2">
    <source>
        <dbReference type="Proteomes" id="UP000011115"/>
    </source>
</evidence>
<protein>
    <submittedName>
        <fullName evidence="1">Uncharacterized protein</fullName>
    </submittedName>
</protein>
<accession>M1D7R7</accession>
<evidence type="ECO:0000313" key="1">
    <source>
        <dbReference type="EnsemblPlants" id="PGSC0003DMT400084327"/>
    </source>
</evidence>
<dbReference type="Gramene" id="PGSC0003DMT400084327">
    <property type="protein sequence ID" value="PGSC0003DMT400084327"/>
    <property type="gene ID" value="PGSC0003DMG400033941"/>
</dbReference>
<organism evidence="1 2">
    <name type="scientific">Solanum tuberosum</name>
    <name type="common">Potato</name>
    <dbReference type="NCBI Taxonomy" id="4113"/>
    <lineage>
        <taxon>Eukaryota</taxon>
        <taxon>Viridiplantae</taxon>
        <taxon>Streptophyta</taxon>
        <taxon>Embryophyta</taxon>
        <taxon>Tracheophyta</taxon>
        <taxon>Spermatophyta</taxon>
        <taxon>Magnoliopsida</taxon>
        <taxon>eudicotyledons</taxon>
        <taxon>Gunneridae</taxon>
        <taxon>Pentapetalae</taxon>
        <taxon>asterids</taxon>
        <taxon>lamiids</taxon>
        <taxon>Solanales</taxon>
        <taxon>Solanaceae</taxon>
        <taxon>Solanoideae</taxon>
        <taxon>Solaneae</taxon>
        <taxon>Solanum</taxon>
    </lineage>
</organism>